<comment type="caution">
    <text evidence="5">The sequence shown here is derived from an EMBL/GenBank/DDBJ whole genome shotgun (WGS) entry which is preliminary data.</text>
</comment>
<evidence type="ECO:0000313" key="5">
    <source>
        <dbReference type="EMBL" id="REG45883.1"/>
    </source>
</evidence>
<evidence type="ECO:0000313" key="6">
    <source>
        <dbReference type="Proteomes" id="UP000256794"/>
    </source>
</evidence>
<sequence length="78" mass="9025">MPGDSSGMRLRERVARNLRRLRQEKSLSQEELADRADINRNYVGMLEREENAATVDMLEKLAAVLEVDPVELLRRDKT</sequence>
<dbReference type="InterPro" id="IPR001387">
    <property type="entry name" value="Cro/C1-type_HTH"/>
</dbReference>
<feature type="domain" description="HTH cro/C1-type" evidence="4">
    <location>
        <begin position="18"/>
        <end position="72"/>
    </location>
</feature>
<evidence type="ECO:0000256" key="3">
    <source>
        <dbReference type="ARBA" id="ARBA00023163"/>
    </source>
</evidence>
<dbReference type="GO" id="GO:0005829">
    <property type="term" value="C:cytosol"/>
    <property type="evidence" value="ECO:0007669"/>
    <property type="project" value="TreeGrafter"/>
</dbReference>
<dbReference type="Gene3D" id="1.10.260.40">
    <property type="entry name" value="lambda repressor-like DNA-binding domains"/>
    <property type="match status" value="1"/>
</dbReference>
<name>A0AAQ0KLC1_PARVE</name>
<proteinExistence type="predicted"/>
<dbReference type="PANTHER" id="PTHR46797:SF23">
    <property type="entry name" value="HTH-TYPE TRANSCRIPTIONAL REGULATOR SUTR"/>
    <property type="match status" value="1"/>
</dbReference>
<keyword evidence="1" id="KW-0805">Transcription regulation</keyword>
<dbReference type="CDD" id="cd00093">
    <property type="entry name" value="HTH_XRE"/>
    <property type="match status" value="1"/>
</dbReference>
<dbReference type="EMBL" id="QUMX01000018">
    <property type="protein sequence ID" value="REG45883.1"/>
    <property type="molecule type" value="Genomic_DNA"/>
</dbReference>
<accession>A0AAQ0KLC1</accession>
<gene>
    <name evidence="5" type="ORF">ATH84_101850</name>
</gene>
<dbReference type="Pfam" id="PF01381">
    <property type="entry name" value="HTH_3"/>
    <property type="match status" value="1"/>
</dbReference>
<evidence type="ECO:0000259" key="4">
    <source>
        <dbReference type="PROSITE" id="PS50943"/>
    </source>
</evidence>
<dbReference type="GO" id="GO:0003677">
    <property type="term" value="F:DNA binding"/>
    <property type="evidence" value="ECO:0007669"/>
    <property type="project" value="UniProtKB-KW"/>
</dbReference>
<dbReference type="PANTHER" id="PTHR46797">
    <property type="entry name" value="HTH-TYPE TRANSCRIPTIONAL REGULATOR"/>
    <property type="match status" value="1"/>
</dbReference>
<keyword evidence="2" id="KW-0238">DNA-binding</keyword>
<dbReference type="InterPro" id="IPR010982">
    <property type="entry name" value="Lambda_DNA-bd_dom_sf"/>
</dbReference>
<keyword evidence="6" id="KW-1185">Reference proteome</keyword>
<protein>
    <submittedName>
        <fullName evidence="5">Xre family transcriptional regulator</fullName>
    </submittedName>
</protein>
<organism evidence="5 6">
    <name type="scientific">Paracoccus versutus</name>
    <name type="common">Thiobacillus versutus</name>
    <dbReference type="NCBI Taxonomy" id="34007"/>
    <lineage>
        <taxon>Bacteria</taxon>
        <taxon>Pseudomonadati</taxon>
        <taxon>Pseudomonadota</taxon>
        <taxon>Alphaproteobacteria</taxon>
        <taxon>Rhodobacterales</taxon>
        <taxon>Paracoccaceae</taxon>
        <taxon>Paracoccus</taxon>
    </lineage>
</organism>
<dbReference type="GO" id="GO:0003700">
    <property type="term" value="F:DNA-binding transcription factor activity"/>
    <property type="evidence" value="ECO:0007669"/>
    <property type="project" value="TreeGrafter"/>
</dbReference>
<dbReference type="SUPFAM" id="SSF47413">
    <property type="entry name" value="lambda repressor-like DNA-binding domains"/>
    <property type="match status" value="1"/>
</dbReference>
<dbReference type="Proteomes" id="UP000256794">
    <property type="component" value="Unassembled WGS sequence"/>
</dbReference>
<reference evidence="5 6" key="1">
    <citation type="submission" date="2018-08" db="EMBL/GenBank/DDBJ databases">
        <title>Genomic Encyclopedia of Archaeal and Bacterial Type Strains, Phase II (KMG-II): from individual species to whole genera.</title>
        <authorList>
            <person name="Goeker M."/>
        </authorList>
    </citation>
    <scope>NUCLEOTIDE SEQUENCE [LARGE SCALE GENOMIC DNA]</scope>
    <source>
        <strain evidence="5 6">DSM 582</strain>
    </source>
</reference>
<dbReference type="AlphaFoldDB" id="A0AAQ0KLC1"/>
<dbReference type="PROSITE" id="PS50943">
    <property type="entry name" value="HTH_CROC1"/>
    <property type="match status" value="1"/>
</dbReference>
<keyword evidence="3" id="KW-0804">Transcription</keyword>
<evidence type="ECO:0000256" key="2">
    <source>
        <dbReference type="ARBA" id="ARBA00023125"/>
    </source>
</evidence>
<dbReference type="SMART" id="SM00530">
    <property type="entry name" value="HTH_XRE"/>
    <property type="match status" value="1"/>
</dbReference>
<dbReference type="InterPro" id="IPR050807">
    <property type="entry name" value="TransReg_Diox_bact_type"/>
</dbReference>
<evidence type="ECO:0000256" key="1">
    <source>
        <dbReference type="ARBA" id="ARBA00023015"/>
    </source>
</evidence>